<dbReference type="EMBL" id="HBFY01002910">
    <property type="protein sequence ID" value="CAD8962108.1"/>
    <property type="molecule type" value="Transcribed_RNA"/>
</dbReference>
<evidence type="ECO:0000256" key="3">
    <source>
        <dbReference type="ARBA" id="ARBA00022753"/>
    </source>
</evidence>
<evidence type="ECO:0000256" key="4">
    <source>
        <dbReference type="SAM" id="Coils"/>
    </source>
</evidence>
<dbReference type="Gene3D" id="1.10.287.1060">
    <property type="entry name" value="ESAT-6-like"/>
    <property type="match status" value="1"/>
</dbReference>
<evidence type="ECO:0000256" key="1">
    <source>
        <dbReference type="ARBA" id="ARBA00004177"/>
    </source>
</evidence>
<keyword evidence="3" id="KW-0967">Endosome</keyword>
<sequence>MLACFGGSLFGRGAKIYEEPATMTPADTIRNLRFHIQRQEKREQFLEKKLLLLAKEAKEKLNSGDKKGAVASMKKRKLYQAELDKISNVKMTLETQAMNLESAVHTADAFKVMSAGTNTMAKIRTEMGGVESVDDLMIDIQDEVQMADESTLQLVKPRLVQQWTTMN</sequence>
<comment type="subcellular location">
    <subcellularLocation>
        <location evidence="1">Endosome</location>
    </subcellularLocation>
</comment>
<keyword evidence="4" id="KW-0175">Coiled coil</keyword>
<name>A0A7S1E3A8_9STRA</name>
<dbReference type="PANTHER" id="PTHR22761:SF10">
    <property type="entry name" value="GH13992P"/>
    <property type="match status" value="1"/>
</dbReference>
<dbReference type="GO" id="GO:0009898">
    <property type="term" value="C:cytoplasmic side of plasma membrane"/>
    <property type="evidence" value="ECO:0007669"/>
    <property type="project" value="TreeGrafter"/>
</dbReference>
<accession>A0A7S1E3A8</accession>
<dbReference type="AlphaFoldDB" id="A0A7S1E3A8"/>
<evidence type="ECO:0000256" key="2">
    <source>
        <dbReference type="ARBA" id="ARBA00006190"/>
    </source>
</evidence>
<dbReference type="PANTHER" id="PTHR22761">
    <property type="entry name" value="CHARGED MULTIVESICULAR BODY PROTEIN"/>
    <property type="match status" value="1"/>
</dbReference>
<reference evidence="5" key="1">
    <citation type="submission" date="2021-01" db="EMBL/GenBank/DDBJ databases">
        <authorList>
            <person name="Corre E."/>
            <person name="Pelletier E."/>
            <person name="Niang G."/>
            <person name="Scheremetjew M."/>
            <person name="Finn R."/>
            <person name="Kale V."/>
            <person name="Holt S."/>
            <person name="Cochrane G."/>
            <person name="Meng A."/>
            <person name="Brown T."/>
            <person name="Cohen L."/>
        </authorList>
    </citation>
    <scope>NUCLEOTIDE SEQUENCE</scope>
</reference>
<comment type="similarity">
    <text evidence="2">Belongs to the SNF7 family.</text>
</comment>
<gene>
    <name evidence="5" type="ORF">TNIT0693_LOCUS1165</name>
</gene>
<dbReference type="GO" id="GO:0000815">
    <property type="term" value="C:ESCRT III complex"/>
    <property type="evidence" value="ECO:0007669"/>
    <property type="project" value="TreeGrafter"/>
</dbReference>
<dbReference type="InterPro" id="IPR005024">
    <property type="entry name" value="Snf7_fam"/>
</dbReference>
<proteinExistence type="inferred from homology"/>
<protein>
    <submittedName>
        <fullName evidence="5">Uncharacterized protein</fullName>
    </submittedName>
</protein>
<dbReference type="GO" id="GO:0032511">
    <property type="term" value="P:late endosome to vacuole transport via multivesicular body sorting pathway"/>
    <property type="evidence" value="ECO:0007669"/>
    <property type="project" value="TreeGrafter"/>
</dbReference>
<dbReference type="Pfam" id="PF03357">
    <property type="entry name" value="Snf7"/>
    <property type="match status" value="1"/>
</dbReference>
<dbReference type="GO" id="GO:0006900">
    <property type="term" value="P:vesicle budding from membrane"/>
    <property type="evidence" value="ECO:0007669"/>
    <property type="project" value="TreeGrafter"/>
</dbReference>
<dbReference type="GO" id="GO:0005771">
    <property type="term" value="C:multivesicular body"/>
    <property type="evidence" value="ECO:0007669"/>
    <property type="project" value="TreeGrafter"/>
</dbReference>
<feature type="coiled-coil region" evidence="4">
    <location>
        <begin position="29"/>
        <end position="56"/>
    </location>
</feature>
<organism evidence="5">
    <name type="scientific">Thalassionema nitzschioides</name>
    <dbReference type="NCBI Taxonomy" id="33649"/>
    <lineage>
        <taxon>Eukaryota</taxon>
        <taxon>Sar</taxon>
        <taxon>Stramenopiles</taxon>
        <taxon>Ochrophyta</taxon>
        <taxon>Bacillariophyta</taxon>
        <taxon>Fragilariophyceae</taxon>
        <taxon>Fragilariophycidae</taxon>
        <taxon>Thalassionemales</taxon>
        <taxon>Thalassionemataceae</taxon>
        <taxon>Thalassionema</taxon>
    </lineage>
</organism>
<evidence type="ECO:0000313" key="5">
    <source>
        <dbReference type="EMBL" id="CAD8962108.1"/>
    </source>
</evidence>